<dbReference type="InterPro" id="IPR012548">
    <property type="entry name" value="MATCAP"/>
</dbReference>
<feature type="region of interest" description="Disordered" evidence="5">
    <location>
        <begin position="361"/>
        <end position="390"/>
    </location>
</feature>
<feature type="compositionally biased region" description="Low complexity" evidence="5">
    <location>
        <begin position="557"/>
        <end position="568"/>
    </location>
</feature>
<evidence type="ECO:0000256" key="2">
    <source>
        <dbReference type="ARBA" id="ARBA00022670"/>
    </source>
</evidence>
<accession>A0A813HBC4</accession>
<dbReference type="GO" id="GO:0008237">
    <property type="term" value="F:metallopeptidase activity"/>
    <property type="evidence" value="ECO:0007669"/>
    <property type="project" value="UniProtKB-KW"/>
</dbReference>
<organism evidence="6 7">
    <name type="scientific">Polarella glacialis</name>
    <name type="common">Dinoflagellate</name>
    <dbReference type="NCBI Taxonomy" id="89957"/>
    <lineage>
        <taxon>Eukaryota</taxon>
        <taxon>Sar</taxon>
        <taxon>Alveolata</taxon>
        <taxon>Dinophyceae</taxon>
        <taxon>Suessiales</taxon>
        <taxon>Suessiaceae</taxon>
        <taxon>Polarella</taxon>
    </lineage>
</organism>
<evidence type="ECO:0000256" key="1">
    <source>
        <dbReference type="ARBA" id="ARBA00001947"/>
    </source>
</evidence>
<comment type="caution">
    <text evidence="6">The sequence shown here is derived from an EMBL/GenBank/DDBJ whole genome shotgun (WGS) entry which is preliminary data.</text>
</comment>
<comment type="cofactor">
    <cofactor evidence="1">
        <name>Zn(2+)</name>
        <dbReference type="ChEBI" id="CHEBI:29105"/>
    </cofactor>
</comment>
<feature type="compositionally biased region" description="Basic and acidic residues" evidence="5">
    <location>
        <begin position="471"/>
        <end position="482"/>
    </location>
</feature>
<protein>
    <submittedName>
        <fullName evidence="6">Uncharacterized protein</fullName>
    </submittedName>
</protein>
<dbReference type="AlphaFoldDB" id="A0A813HBC4"/>
<reference evidence="6" key="1">
    <citation type="submission" date="2021-02" db="EMBL/GenBank/DDBJ databases">
        <authorList>
            <person name="Dougan E. K."/>
            <person name="Rhodes N."/>
            <person name="Thang M."/>
            <person name="Chan C."/>
        </authorList>
    </citation>
    <scope>NUCLEOTIDE SEQUENCE</scope>
</reference>
<evidence type="ECO:0000256" key="5">
    <source>
        <dbReference type="SAM" id="MobiDB-lite"/>
    </source>
</evidence>
<sequence>MDAFFASDFKEAPQFTYSYPEEQVTKAFKDNSEVCFDYLPEARRIMDKVRHSPGGVDAFMKTMYGEEKVSSEELRDLVADYLKEHNVEDKVEIRIVEGMLSAANVVKPSPDKKYIVNIAKGMISKPIIHSICDHEVGTHLLRMMNDEHQVWHGFRDRYKLANPWTTEEGFATLNTIFVIFLFFVKEQALRYWAVCRGAQTGFVELFTELLEHVNDAKRHLDEVDFGRLYGGQIALQDLDKVHFLLRKEVVRLPNFLNSEKKLQTYMVHCRRLIKENMIETSQDRVCKRGVLARLEGEAEDGEGVEPRQLDRARLTFLAAPRKAQSTVPGEEESPDALSSASRAPDSARLLLLAQPRKVDPPAVSASAKCRGSSAPIGDRHLSGSGESSVLRDAALRELSRPRIRAEVPAPPEPPPGSLRPLDLVRLSLLAAPKPKKVCEEEKATGVKCKGAPKARRKKRRSKLRLLAIVQAKKDSETEKDGEAQEEEDADEGEDAEEDDEEGRQEDGEEASAESSPLAEIPTSSVAACIGSRAARQISLGRLPSREAAREAVGSEVQASFSQSSSAAAYRRETSEEPELGPRRRSQRLTETRAHSLGVSVDASFRPSLPILRSPAGEESRSSLAAPWDRLAGVEGGGSTARGAAGVAGNAFVRAPPRLPAGLVRAASRAAATLKASRFGAEPEPMFKAVPIKMLQLDLGI</sequence>
<proteinExistence type="predicted"/>
<dbReference type="PANTHER" id="PTHR31817:SF0">
    <property type="entry name" value="CHROMOSOME UNDETERMINED SCAFFOLD_67, WHOLE GENOME SHOTGUN SEQUENCE"/>
    <property type="match status" value="1"/>
</dbReference>
<keyword evidence="4" id="KW-0482">Metalloprotease</keyword>
<feature type="region of interest" description="Disordered" evidence="5">
    <location>
        <begin position="435"/>
        <end position="523"/>
    </location>
</feature>
<keyword evidence="2" id="KW-0645">Protease</keyword>
<evidence type="ECO:0000313" key="7">
    <source>
        <dbReference type="Proteomes" id="UP000654075"/>
    </source>
</evidence>
<evidence type="ECO:0000313" key="6">
    <source>
        <dbReference type="EMBL" id="CAE8635140.1"/>
    </source>
</evidence>
<dbReference type="PANTHER" id="PTHR31817">
    <property type="match status" value="1"/>
</dbReference>
<dbReference type="EMBL" id="CAJNNV010031247">
    <property type="protein sequence ID" value="CAE8635140.1"/>
    <property type="molecule type" value="Genomic_DNA"/>
</dbReference>
<feature type="region of interest" description="Disordered" evidence="5">
    <location>
        <begin position="540"/>
        <end position="594"/>
    </location>
</feature>
<feature type="region of interest" description="Disordered" evidence="5">
    <location>
        <begin position="401"/>
        <end position="420"/>
    </location>
</feature>
<name>A0A813HBC4_POLGL</name>
<feature type="compositionally biased region" description="Acidic residues" evidence="5">
    <location>
        <begin position="483"/>
        <end position="511"/>
    </location>
</feature>
<gene>
    <name evidence="6" type="ORF">PGLA1383_LOCUS50741</name>
</gene>
<keyword evidence="3" id="KW-0378">Hydrolase</keyword>
<evidence type="ECO:0000256" key="3">
    <source>
        <dbReference type="ARBA" id="ARBA00022801"/>
    </source>
</evidence>
<feature type="compositionally biased region" description="Basic residues" evidence="5">
    <location>
        <begin position="450"/>
        <end position="463"/>
    </location>
</feature>
<dbReference type="OrthoDB" id="449345at2759"/>
<feature type="region of interest" description="Disordered" evidence="5">
    <location>
        <begin position="320"/>
        <end position="343"/>
    </location>
</feature>
<dbReference type="SMART" id="SM01154">
    <property type="entry name" value="DUF1704"/>
    <property type="match status" value="1"/>
</dbReference>
<evidence type="ECO:0000256" key="4">
    <source>
        <dbReference type="ARBA" id="ARBA00023049"/>
    </source>
</evidence>
<keyword evidence="7" id="KW-1185">Reference proteome</keyword>
<dbReference type="Proteomes" id="UP000654075">
    <property type="component" value="Unassembled WGS sequence"/>
</dbReference>
<dbReference type="GO" id="GO:0006508">
    <property type="term" value="P:proteolysis"/>
    <property type="evidence" value="ECO:0007669"/>
    <property type="project" value="UniProtKB-KW"/>
</dbReference>
<feature type="compositionally biased region" description="Pro residues" evidence="5">
    <location>
        <begin position="408"/>
        <end position="417"/>
    </location>
</feature>